<dbReference type="RefSeq" id="WP_169628373.1">
    <property type="nucleotide sequence ID" value="NZ_JABCMA010000002.1"/>
</dbReference>
<accession>A0A7Y0MTF0</accession>
<proteinExistence type="predicted"/>
<name>A0A7Y0MTF0_VIBAL</name>
<gene>
    <name evidence="1" type="ORF">HKB35_03065</name>
</gene>
<evidence type="ECO:0000313" key="1">
    <source>
        <dbReference type="EMBL" id="NMR72597.1"/>
    </source>
</evidence>
<dbReference type="AlphaFoldDB" id="A0A7Y0MTF0"/>
<dbReference type="EMBL" id="JABCMA010000002">
    <property type="protein sequence ID" value="NMR72597.1"/>
    <property type="molecule type" value="Genomic_DNA"/>
</dbReference>
<sequence>MNKKNLINNIEYCSIEHAANLLDCSVSDIEHFLITRAVGCYVLLLGHETNSDILLGNKGRAKFEEGGTDTEDVFQKLISTELSFVECLDVSELNSMIFNVSARLAGLWSIVDHSTTVELLSASSIDSPEVRLRAATRRSLPTTMTTTTNLNDFDLYVYGFDGPMGLTKSDIKILGYDLLRLYGSLYEDGNPLPNIHNNQDLRRNTEHMAKKRAPRTEVAQSDMIKALLCLLPDLKNEMDRAPTLAPDVLDAYLEKHGLPKLTLGDNNYRNWMNKAKYHAEN</sequence>
<evidence type="ECO:0000313" key="2">
    <source>
        <dbReference type="Proteomes" id="UP000565155"/>
    </source>
</evidence>
<comment type="caution">
    <text evidence="1">The sequence shown here is derived from an EMBL/GenBank/DDBJ whole genome shotgun (WGS) entry which is preliminary data.</text>
</comment>
<protein>
    <submittedName>
        <fullName evidence="1">Uncharacterized protein</fullName>
    </submittedName>
</protein>
<dbReference type="Proteomes" id="UP000565155">
    <property type="component" value="Unassembled WGS sequence"/>
</dbReference>
<reference evidence="1 2" key="1">
    <citation type="submission" date="2020-04" db="EMBL/GenBank/DDBJ databases">
        <title>Whole-genome sequencing of Vibrio spp. from China reveals different genetic environments of blaCTX-M-14 among diverse lineages.</title>
        <authorList>
            <person name="Zheng Z."/>
            <person name="Ye L."/>
            <person name="Chen S."/>
        </authorList>
    </citation>
    <scope>NUCLEOTIDE SEQUENCE [LARGE SCALE GENOMIC DNA]</scope>
    <source>
        <strain evidence="1 2">Vb1636</strain>
    </source>
</reference>
<organism evidence="1 2">
    <name type="scientific">Vibrio alginolyticus</name>
    <dbReference type="NCBI Taxonomy" id="663"/>
    <lineage>
        <taxon>Bacteria</taxon>
        <taxon>Pseudomonadati</taxon>
        <taxon>Pseudomonadota</taxon>
        <taxon>Gammaproteobacteria</taxon>
        <taxon>Vibrionales</taxon>
        <taxon>Vibrionaceae</taxon>
        <taxon>Vibrio</taxon>
    </lineage>
</organism>